<gene>
    <name evidence="2" type="ORF">BVRB_9g226130</name>
</gene>
<name>A0A0J8B8N8_BETVV</name>
<evidence type="ECO:0000313" key="2">
    <source>
        <dbReference type="EMBL" id="KMS96343.1"/>
    </source>
</evidence>
<dbReference type="OrthoDB" id="1752424at2759"/>
<proteinExistence type="predicted"/>
<dbReference type="Proteomes" id="UP000035740">
    <property type="component" value="Unassembled WGS sequence"/>
</dbReference>
<sequence>MVLIPLAISASAYGSHSTGDFVLPPMVLIPPAIYESSGCASTYGSDSTGPVWYLGERVVRQHSRLEPVVPQDPPDTMMDDNLLISALHVDSSHGKPAEYGLFLDARGRDAYERFIEERLTPRVELVAENPSGSDEFIEPAPPAARHTQNSIPPGAGQIWVMERLSLVEAPQNPVKYSAKGFFSSKRIHVNKSQHEWILILVDRGVLVRWTVPWWGIRSMVHTRLSTFVRVASLTTLTFYFPSRYWESHSTLEVTPLARCDHKISAHYHVWMNATDTMSRGEARRAEQKDHAKSKRLDCDSIETLAAKSRAVSTKDRLGPKKVPVWNRLERLLPLRIDPNAAERRLGPKEMLGGDAKGKGKAVVEDRPKRRKWVRKPKGESSDAEKDGVKEQEEKRTE</sequence>
<keyword evidence="3" id="KW-1185">Reference proteome</keyword>
<evidence type="ECO:0000256" key="1">
    <source>
        <dbReference type="SAM" id="MobiDB-lite"/>
    </source>
</evidence>
<dbReference type="AlphaFoldDB" id="A0A0J8B8N8"/>
<feature type="compositionally biased region" description="Basic and acidic residues" evidence="1">
    <location>
        <begin position="376"/>
        <end position="397"/>
    </location>
</feature>
<organism evidence="2 3">
    <name type="scientific">Beta vulgaris subsp. vulgaris</name>
    <name type="common">Beet</name>
    <dbReference type="NCBI Taxonomy" id="3555"/>
    <lineage>
        <taxon>Eukaryota</taxon>
        <taxon>Viridiplantae</taxon>
        <taxon>Streptophyta</taxon>
        <taxon>Embryophyta</taxon>
        <taxon>Tracheophyta</taxon>
        <taxon>Spermatophyta</taxon>
        <taxon>Magnoliopsida</taxon>
        <taxon>eudicotyledons</taxon>
        <taxon>Gunneridae</taxon>
        <taxon>Pentapetalae</taxon>
        <taxon>Caryophyllales</taxon>
        <taxon>Chenopodiaceae</taxon>
        <taxon>Betoideae</taxon>
        <taxon>Beta</taxon>
    </lineage>
</organism>
<feature type="compositionally biased region" description="Basic and acidic residues" evidence="1">
    <location>
        <begin position="355"/>
        <end position="367"/>
    </location>
</feature>
<evidence type="ECO:0000313" key="3">
    <source>
        <dbReference type="Proteomes" id="UP000035740"/>
    </source>
</evidence>
<accession>A0A0J8B8N8</accession>
<dbReference type="Gramene" id="KMS96343">
    <property type="protein sequence ID" value="KMS96343"/>
    <property type="gene ID" value="BVRB_9g226130"/>
</dbReference>
<protein>
    <submittedName>
        <fullName evidence="2">Uncharacterized protein</fullName>
    </submittedName>
</protein>
<feature type="region of interest" description="Disordered" evidence="1">
    <location>
        <begin position="345"/>
        <end position="397"/>
    </location>
</feature>
<reference evidence="2 3" key="1">
    <citation type="journal article" date="2014" name="Nature">
        <title>The genome of the recently domesticated crop plant sugar beet (Beta vulgaris).</title>
        <authorList>
            <person name="Dohm J.C."/>
            <person name="Minoche A.E."/>
            <person name="Holtgrawe D."/>
            <person name="Capella-Gutierrez S."/>
            <person name="Zakrzewski F."/>
            <person name="Tafer H."/>
            <person name="Rupp O."/>
            <person name="Sorensen T.R."/>
            <person name="Stracke R."/>
            <person name="Reinhardt R."/>
            <person name="Goesmann A."/>
            <person name="Kraft T."/>
            <person name="Schulz B."/>
            <person name="Stadler P.F."/>
            <person name="Schmidt T."/>
            <person name="Gabaldon T."/>
            <person name="Lehrach H."/>
            <person name="Weisshaar B."/>
            <person name="Himmelbauer H."/>
        </authorList>
    </citation>
    <scope>NUCLEOTIDE SEQUENCE [LARGE SCALE GENOMIC DNA]</scope>
    <source>
        <tissue evidence="2">Taproot</tissue>
    </source>
</reference>
<dbReference type="EMBL" id="KQ090392">
    <property type="protein sequence ID" value="KMS96343.1"/>
    <property type="molecule type" value="Genomic_DNA"/>
</dbReference>